<dbReference type="InterPro" id="IPR007312">
    <property type="entry name" value="Phosphoesterase"/>
</dbReference>
<proteinExistence type="predicted"/>
<dbReference type="STRING" id="177199.A0A420YGS0"/>
<dbReference type="GO" id="GO:0009395">
    <property type="term" value="P:phospholipid catabolic process"/>
    <property type="evidence" value="ECO:0007669"/>
    <property type="project" value="TreeGrafter"/>
</dbReference>
<dbReference type="EMBL" id="QVQW01000011">
    <property type="protein sequence ID" value="RKU47045.1"/>
    <property type="molecule type" value="Genomic_DNA"/>
</dbReference>
<dbReference type="SUPFAM" id="SSF53649">
    <property type="entry name" value="Alkaline phosphatase-like"/>
    <property type="match status" value="1"/>
</dbReference>
<dbReference type="PANTHER" id="PTHR31956:SF24">
    <property type="entry name" value="PHOSPHOESTERASE SUPERFAMILY PROTEIN (AFU_ORTHOLOGUE AFUA_1G17590)"/>
    <property type="match status" value="1"/>
</dbReference>
<feature type="signal peptide" evidence="3">
    <location>
        <begin position="1"/>
        <end position="19"/>
    </location>
</feature>
<sequence length="468" mass="50270">MLPSAALFGMLALVAAAEAATPSPATCSARGVKKLKANIKNVVILVMENRSLDNLLGGQTTKGIENPINNGPYCQPLNLTDPSQGTVCSSASDFDSVLNDPDHAVYGNNIEFYGDFTPDNQAIANGSLVPTMKGFVHEQLRLYSSKVNKTDLAKQVLNYYTEEQVPVLTSLVKNFVTFNHWHSDVPGPTNPNRAALTSGTSHGHGTNNATFNNHGMPQRSLFQQLSELGRSWINYVDPKGGTGPDAGFYNWTYTNGKTSQIVPLANFFTDAAAGKLAELSYLNPSCCGVGTNSMHPSGLISDGQILIKSVYDALRGSPQWNNTLFILTFDETGGFADHVPPPLAPRPDDLTFTAKTPDGDSYTLPFDRLGGRIPTLLVSPWVGKAKVEQKYPNAAGATVSYSATSILKTLGELWDFAPFNPRIEAAPSFAHLIRSTIRTDVPANLPAPVAFKKGRALEGRIAGNLEAI</sequence>
<comment type="caution">
    <text evidence="4">The sequence shown here is derived from an EMBL/GenBank/DDBJ whole genome shotgun (WGS) entry which is preliminary data.</text>
</comment>
<keyword evidence="3" id="KW-0732">Signal</keyword>
<keyword evidence="5" id="KW-1185">Reference proteome</keyword>
<evidence type="ECO:0000256" key="3">
    <source>
        <dbReference type="SAM" id="SignalP"/>
    </source>
</evidence>
<evidence type="ECO:0000256" key="1">
    <source>
        <dbReference type="ARBA" id="ARBA00022801"/>
    </source>
</evidence>
<keyword evidence="1" id="KW-0378">Hydrolase</keyword>
<protein>
    <submittedName>
        <fullName evidence="4">Uncharacterized protein</fullName>
    </submittedName>
</protein>
<dbReference type="GO" id="GO:0016788">
    <property type="term" value="F:hydrolase activity, acting on ester bonds"/>
    <property type="evidence" value="ECO:0007669"/>
    <property type="project" value="InterPro"/>
</dbReference>
<dbReference type="PANTHER" id="PTHR31956">
    <property type="entry name" value="NON-SPECIFIC PHOSPHOLIPASE C4-RELATED"/>
    <property type="match status" value="1"/>
</dbReference>
<reference evidence="4 5" key="1">
    <citation type="submission" date="2018-08" db="EMBL/GenBank/DDBJ databases">
        <title>Draft genome of the lignicolous fungus Coniochaeta pulveracea.</title>
        <authorList>
            <person name="Borstlap C.J."/>
            <person name="De Witt R.N."/>
            <person name="Botha A."/>
            <person name="Volschenk H."/>
        </authorList>
    </citation>
    <scope>NUCLEOTIDE SEQUENCE [LARGE SCALE GENOMIC DNA]</scope>
    <source>
        <strain evidence="4 5">CAB683</strain>
    </source>
</reference>
<evidence type="ECO:0000313" key="4">
    <source>
        <dbReference type="EMBL" id="RKU47045.1"/>
    </source>
</evidence>
<evidence type="ECO:0000313" key="5">
    <source>
        <dbReference type="Proteomes" id="UP000275385"/>
    </source>
</evidence>
<feature type="region of interest" description="Disordered" evidence="2">
    <location>
        <begin position="194"/>
        <end position="216"/>
    </location>
</feature>
<dbReference type="Pfam" id="PF04185">
    <property type="entry name" value="Phosphoesterase"/>
    <property type="match status" value="1"/>
</dbReference>
<gene>
    <name evidence="4" type="ORF">DL546_008710</name>
</gene>
<dbReference type="AlphaFoldDB" id="A0A420YGS0"/>
<dbReference type="Gene3D" id="3.40.720.10">
    <property type="entry name" value="Alkaline Phosphatase, subunit A"/>
    <property type="match status" value="2"/>
</dbReference>
<accession>A0A420YGS0</accession>
<dbReference type="InterPro" id="IPR017850">
    <property type="entry name" value="Alkaline_phosphatase_core_sf"/>
</dbReference>
<organism evidence="4 5">
    <name type="scientific">Coniochaeta pulveracea</name>
    <dbReference type="NCBI Taxonomy" id="177199"/>
    <lineage>
        <taxon>Eukaryota</taxon>
        <taxon>Fungi</taxon>
        <taxon>Dikarya</taxon>
        <taxon>Ascomycota</taxon>
        <taxon>Pezizomycotina</taxon>
        <taxon>Sordariomycetes</taxon>
        <taxon>Sordariomycetidae</taxon>
        <taxon>Coniochaetales</taxon>
        <taxon>Coniochaetaceae</taxon>
        <taxon>Coniochaeta</taxon>
    </lineage>
</organism>
<name>A0A420YGS0_9PEZI</name>
<dbReference type="FunFam" id="3.40.720.10:FF:000052">
    <property type="entry name" value="Phosphatidylglycerol specific phospholipase, putative"/>
    <property type="match status" value="1"/>
</dbReference>
<dbReference type="OrthoDB" id="5135119at2759"/>
<evidence type="ECO:0000256" key="2">
    <source>
        <dbReference type="SAM" id="MobiDB-lite"/>
    </source>
</evidence>
<feature type="chain" id="PRO_5019541086" evidence="3">
    <location>
        <begin position="20"/>
        <end position="468"/>
    </location>
</feature>
<dbReference type="Proteomes" id="UP000275385">
    <property type="component" value="Unassembled WGS sequence"/>
</dbReference>